<evidence type="ECO:0000313" key="11">
    <source>
        <dbReference type="EMBL" id="PVZ68429.1"/>
    </source>
</evidence>
<comment type="similarity">
    <text evidence="9">Belongs to the SUA5 family. TsaC subfamily.</text>
</comment>
<keyword evidence="4 9" id="KW-0819">tRNA processing</keyword>
<dbReference type="InterPro" id="IPR023535">
    <property type="entry name" value="TC-AMP_synthase"/>
</dbReference>
<reference evidence="11 12" key="1">
    <citation type="submission" date="2018-04" db="EMBL/GenBank/DDBJ databases">
        <title>Thalassorhabdus spongiae gen. nov., sp. nov., isolated from a marine sponge in South-West Iceland.</title>
        <authorList>
            <person name="Knobloch S."/>
            <person name="Daussin A."/>
            <person name="Johannsson R."/>
            <person name="Marteinsson V.T."/>
        </authorList>
    </citation>
    <scope>NUCLEOTIDE SEQUENCE [LARGE SCALE GENOMIC DNA]</scope>
    <source>
        <strain evidence="11 12">Hp12</strain>
    </source>
</reference>
<comment type="function">
    <text evidence="9">Required for the formation of a threonylcarbamoyl group on adenosine at position 37 (t(6)A37) in tRNAs that read codons beginning with adenine. Catalyzes the conversion of L-threonine, HCO(3)(-)/CO(2) and ATP to give threonylcarbamoyl-AMP (TC-AMP) as the acyladenylate intermediate, with the release of diphosphate.</text>
</comment>
<keyword evidence="2 9" id="KW-0963">Cytoplasm</keyword>
<gene>
    <name evidence="9" type="primary">tsaC</name>
    <name evidence="11" type="ORF">DC094_12790</name>
</gene>
<accession>A0A2V1GSR0</accession>
<evidence type="ECO:0000259" key="10">
    <source>
        <dbReference type="PROSITE" id="PS51163"/>
    </source>
</evidence>
<evidence type="ECO:0000256" key="6">
    <source>
        <dbReference type="ARBA" id="ARBA00022741"/>
    </source>
</evidence>
<dbReference type="Proteomes" id="UP000244906">
    <property type="component" value="Unassembled WGS sequence"/>
</dbReference>
<dbReference type="GO" id="GO:0003725">
    <property type="term" value="F:double-stranded RNA binding"/>
    <property type="evidence" value="ECO:0007669"/>
    <property type="project" value="InterPro"/>
</dbReference>
<dbReference type="Pfam" id="PF01300">
    <property type="entry name" value="Sua5_yciO_yrdC"/>
    <property type="match status" value="1"/>
</dbReference>
<dbReference type="InterPro" id="IPR017945">
    <property type="entry name" value="DHBP_synth_RibB-like_a/b_dom"/>
</dbReference>
<name>A0A2V1GSR0_9GAMM</name>
<evidence type="ECO:0000256" key="7">
    <source>
        <dbReference type="ARBA" id="ARBA00022840"/>
    </source>
</evidence>
<dbReference type="GO" id="GO:0005524">
    <property type="term" value="F:ATP binding"/>
    <property type="evidence" value="ECO:0007669"/>
    <property type="project" value="UniProtKB-UniRule"/>
</dbReference>
<proteinExistence type="inferred from homology"/>
<dbReference type="EMBL" id="QDDL01000005">
    <property type="protein sequence ID" value="PVZ68429.1"/>
    <property type="molecule type" value="Genomic_DNA"/>
</dbReference>
<dbReference type="PANTHER" id="PTHR17490:SF18">
    <property type="entry name" value="THREONYLCARBAMOYL-AMP SYNTHASE"/>
    <property type="match status" value="1"/>
</dbReference>
<dbReference type="GO" id="GO:0006450">
    <property type="term" value="P:regulation of translational fidelity"/>
    <property type="evidence" value="ECO:0007669"/>
    <property type="project" value="TreeGrafter"/>
</dbReference>
<comment type="caution">
    <text evidence="11">The sequence shown here is derived from an EMBL/GenBank/DDBJ whole genome shotgun (WGS) entry which is preliminary data.</text>
</comment>
<dbReference type="InterPro" id="IPR006070">
    <property type="entry name" value="Sua5-like_dom"/>
</dbReference>
<keyword evidence="12" id="KW-1185">Reference proteome</keyword>
<dbReference type="PANTHER" id="PTHR17490">
    <property type="entry name" value="SUA5"/>
    <property type="match status" value="1"/>
</dbReference>
<dbReference type="HAMAP" id="MF_01852">
    <property type="entry name" value="TsaC"/>
    <property type="match status" value="1"/>
</dbReference>
<evidence type="ECO:0000256" key="4">
    <source>
        <dbReference type="ARBA" id="ARBA00022694"/>
    </source>
</evidence>
<comment type="catalytic activity">
    <reaction evidence="8 9">
        <text>L-threonine + hydrogencarbonate + ATP = L-threonylcarbamoyladenylate + diphosphate + H2O</text>
        <dbReference type="Rhea" id="RHEA:36407"/>
        <dbReference type="ChEBI" id="CHEBI:15377"/>
        <dbReference type="ChEBI" id="CHEBI:17544"/>
        <dbReference type="ChEBI" id="CHEBI:30616"/>
        <dbReference type="ChEBI" id="CHEBI:33019"/>
        <dbReference type="ChEBI" id="CHEBI:57926"/>
        <dbReference type="ChEBI" id="CHEBI:73682"/>
        <dbReference type="EC" id="2.7.7.87"/>
    </reaction>
</comment>
<organism evidence="11 12">
    <name type="scientific">Pelagibaculum spongiae</name>
    <dbReference type="NCBI Taxonomy" id="2080658"/>
    <lineage>
        <taxon>Bacteria</taxon>
        <taxon>Pseudomonadati</taxon>
        <taxon>Pseudomonadota</taxon>
        <taxon>Gammaproteobacteria</taxon>
        <taxon>Oceanospirillales</taxon>
        <taxon>Pelagibaculum</taxon>
    </lineage>
</organism>
<evidence type="ECO:0000256" key="1">
    <source>
        <dbReference type="ARBA" id="ARBA00004496"/>
    </source>
</evidence>
<keyword evidence="6 9" id="KW-0547">Nucleotide-binding</keyword>
<dbReference type="OrthoDB" id="9814580at2"/>
<dbReference type="SUPFAM" id="SSF55821">
    <property type="entry name" value="YrdC/RibB"/>
    <property type="match status" value="1"/>
</dbReference>
<sequence>MPSRSALEWVASHHKFSIERAVAALYRGELIAYPTESVFGLGCNPFDEQAVEKLLQLKSRPVEKGLILIAASFEQVAPLIDVAKLSELQLQQIRQSGPMPVTWVMPVKPNVPHWLTGKFNTLAVRVTDHPVAAALCERFGGPLVSTSANPAGLPPAKNRLKVRKYFGNQLANIVIGELGKNNKPSEIRDAISGKVFRKG</sequence>
<evidence type="ECO:0000256" key="8">
    <source>
        <dbReference type="ARBA" id="ARBA00048366"/>
    </source>
</evidence>
<dbReference type="Gene3D" id="3.90.870.10">
    <property type="entry name" value="DHBP synthase"/>
    <property type="match status" value="1"/>
</dbReference>
<evidence type="ECO:0000256" key="2">
    <source>
        <dbReference type="ARBA" id="ARBA00022490"/>
    </source>
</evidence>
<feature type="domain" description="YrdC-like" evidence="10">
    <location>
        <begin position="15"/>
        <end position="199"/>
    </location>
</feature>
<dbReference type="AlphaFoldDB" id="A0A2V1GSR0"/>
<dbReference type="InterPro" id="IPR050156">
    <property type="entry name" value="TC-AMP_synthase_SUA5"/>
</dbReference>
<dbReference type="GO" id="GO:0000049">
    <property type="term" value="F:tRNA binding"/>
    <property type="evidence" value="ECO:0007669"/>
    <property type="project" value="TreeGrafter"/>
</dbReference>
<evidence type="ECO:0000313" key="12">
    <source>
        <dbReference type="Proteomes" id="UP000244906"/>
    </source>
</evidence>
<dbReference type="PROSITE" id="PS51163">
    <property type="entry name" value="YRDC"/>
    <property type="match status" value="1"/>
</dbReference>
<keyword evidence="7 9" id="KW-0067">ATP-binding</keyword>
<dbReference type="FunFam" id="3.90.870.10:FF:000004">
    <property type="entry name" value="Threonylcarbamoyl-AMP synthase"/>
    <property type="match status" value="1"/>
</dbReference>
<evidence type="ECO:0000256" key="9">
    <source>
        <dbReference type="HAMAP-Rule" id="MF_01852"/>
    </source>
</evidence>
<keyword evidence="3 9" id="KW-0808">Transferase</keyword>
<dbReference type="GO" id="GO:0002949">
    <property type="term" value="P:tRNA threonylcarbamoyladenosine modification"/>
    <property type="evidence" value="ECO:0007669"/>
    <property type="project" value="UniProtKB-UniRule"/>
</dbReference>
<dbReference type="GO" id="GO:0005737">
    <property type="term" value="C:cytoplasm"/>
    <property type="evidence" value="ECO:0007669"/>
    <property type="project" value="UniProtKB-SubCell"/>
</dbReference>
<comment type="subcellular location">
    <subcellularLocation>
        <location evidence="1 9">Cytoplasm</location>
    </subcellularLocation>
</comment>
<dbReference type="EC" id="2.7.7.87" evidence="9"/>
<protein>
    <recommendedName>
        <fullName evidence="9">Threonylcarbamoyl-AMP synthase</fullName>
        <shortName evidence="9">TC-AMP synthase</shortName>
        <ecNumber evidence="9">2.7.7.87</ecNumber>
    </recommendedName>
    <alternativeName>
        <fullName evidence="9">L-threonylcarbamoyladenylate synthase</fullName>
    </alternativeName>
    <alternativeName>
        <fullName evidence="9">t(6)A37 threonylcarbamoyladenosine biosynthesis protein TsaC</fullName>
    </alternativeName>
    <alternativeName>
        <fullName evidence="9">tRNA threonylcarbamoyladenosine biosynthesis protein TsaC</fullName>
    </alternativeName>
</protein>
<keyword evidence="5 9" id="KW-0548">Nucleotidyltransferase</keyword>
<evidence type="ECO:0000256" key="3">
    <source>
        <dbReference type="ARBA" id="ARBA00022679"/>
    </source>
</evidence>
<evidence type="ECO:0000256" key="5">
    <source>
        <dbReference type="ARBA" id="ARBA00022695"/>
    </source>
</evidence>
<dbReference type="GO" id="GO:0061710">
    <property type="term" value="F:L-threonylcarbamoyladenylate synthase"/>
    <property type="evidence" value="ECO:0007669"/>
    <property type="project" value="UniProtKB-EC"/>
</dbReference>